<sequence>MKVVITGGFGFLGLHVCKRLLAIGELADAEDQSQEVSQIILFDQGTPKGIPEDPRVQLRVGDIADPAQGQQLVDEDGMVIFHLASVMSGQGRGCKFIFASSGACFGERPPGPETDGTKLLPETSYGKLFLLLGLPTQLLSLQALPPFPTLTLPLRRNGHGLPNREPNSGLPAAFSDVLREPLWKRDCILPLPPDLRHAVCGYRVLVRNLIHLANLPAAAFESSDRCMNLPCLSVTLHDLHEALKRIVDPSKLGQVSYAPDEALAAKLRTFHHDMDAERARRLGMVGDSSAAAIAADFAAEYVDEALLKPVMEIFEEPRHWRTFGNEYVNVYRVENAPGDTTLMHIHRVDSLYFFFSCSQVQGTKWKEEPKDDTLEDGEVRYGDHGNCTLTHRIHNKCRPVMMCLDVEFVPFGADAAAGAAAGAAPAAKRAKTEVPGLKLIKERPACRVYTLEVAPGATASVAVPFARTLLVVHRGARVQGLGVVGLVKPGDVFFREGPEELKLDV</sequence>
<accession>A0ABP0JYN0</accession>
<name>A0ABP0JYN0_9DINO</name>
<reference evidence="1 2" key="1">
    <citation type="submission" date="2024-02" db="EMBL/GenBank/DDBJ databases">
        <authorList>
            <person name="Chen Y."/>
            <person name="Shah S."/>
            <person name="Dougan E. K."/>
            <person name="Thang M."/>
            <person name="Chan C."/>
        </authorList>
    </citation>
    <scope>NUCLEOTIDE SEQUENCE [LARGE SCALE GENOMIC DNA]</scope>
</reference>
<dbReference type="Gene3D" id="3.40.50.720">
    <property type="entry name" value="NAD(P)-binding Rossmann-like Domain"/>
    <property type="match status" value="2"/>
</dbReference>
<organism evidence="1 2">
    <name type="scientific">Durusdinium trenchii</name>
    <dbReference type="NCBI Taxonomy" id="1381693"/>
    <lineage>
        <taxon>Eukaryota</taxon>
        <taxon>Sar</taxon>
        <taxon>Alveolata</taxon>
        <taxon>Dinophyceae</taxon>
        <taxon>Suessiales</taxon>
        <taxon>Symbiodiniaceae</taxon>
        <taxon>Durusdinium</taxon>
    </lineage>
</organism>
<gene>
    <name evidence="1" type="ORF">CCMP2556_LOCUS13665</name>
</gene>
<comment type="caution">
    <text evidence="1">The sequence shown here is derived from an EMBL/GenBank/DDBJ whole genome shotgun (WGS) entry which is preliminary data.</text>
</comment>
<protein>
    <recommendedName>
        <fullName evidence="3">NAD-dependent epimerase/dehydratase domain-containing protein</fullName>
    </recommendedName>
</protein>
<dbReference type="PANTHER" id="PTHR43103:SF3">
    <property type="entry name" value="ADP-L-GLYCERO-D-MANNO-HEPTOSE-6-EPIMERASE"/>
    <property type="match status" value="1"/>
</dbReference>
<feature type="non-terminal residue" evidence="1">
    <location>
        <position position="505"/>
    </location>
</feature>
<dbReference type="EMBL" id="CAXAMN010006858">
    <property type="protein sequence ID" value="CAK9019457.1"/>
    <property type="molecule type" value="Genomic_DNA"/>
</dbReference>
<proteinExistence type="predicted"/>
<dbReference type="SUPFAM" id="SSF51735">
    <property type="entry name" value="NAD(P)-binding Rossmann-fold domains"/>
    <property type="match status" value="1"/>
</dbReference>
<evidence type="ECO:0000313" key="2">
    <source>
        <dbReference type="Proteomes" id="UP001642484"/>
    </source>
</evidence>
<dbReference type="InterPro" id="IPR014710">
    <property type="entry name" value="RmlC-like_jellyroll"/>
</dbReference>
<dbReference type="Gene3D" id="2.60.120.10">
    <property type="entry name" value="Jelly Rolls"/>
    <property type="match status" value="1"/>
</dbReference>
<dbReference type="Proteomes" id="UP001642484">
    <property type="component" value="Unassembled WGS sequence"/>
</dbReference>
<dbReference type="InterPro" id="IPR036291">
    <property type="entry name" value="NAD(P)-bd_dom_sf"/>
</dbReference>
<evidence type="ECO:0000313" key="1">
    <source>
        <dbReference type="EMBL" id="CAK9019457.1"/>
    </source>
</evidence>
<dbReference type="PANTHER" id="PTHR43103">
    <property type="entry name" value="NUCLEOSIDE-DIPHOSPHATE-SUGAR EPIMERASE"/>
    <property type="match status" value="1"/>
</dbReference>
<keyword evidence="2" id="KW-1185">Reference proteome</keyword>
<evidence type="ECO:0008006" key="3">
    <source>
        <dbReference type="Google" id="ProtNLM"/>
    </source>
</evidence>